<feature type="compositionally biased region" description="Acidic residues" evidence="1">
    <location>
        <begin position="260"/>
        <end position="270"/>
    </location>
</feature>
<evidence type="ECO:0000313" key="2">
    <source>
        <dbReference type="EMBL" id="OTN65058.1"/>
    </source>
</evidence>
<proteinExistence type="predicted"/>
<protein>
    <submittedName>
        <fullName evidence="2">Uncharacterized protein</fullName>
    </submittedName>
</protein>
<name>A0A1Y3DPD8_PLAKN</name>
<dbReference type="eggNOG" id="ENOG502QY2H">
    <property type="taxonomic scope" value="Eukaryota"/>
</dbReference>
<feature type="region of interest" description="Disordered" evidence="1">
    <location>
        <begin position="385"/>
        <end position="483"/>
    </location>
</feature>
<feature type="compositionally biased region" description="Acidic residues" evidence="1">
    <location>
        <begin position="437"/>
        <end position="446"/>
    </location>
</feature>
<dbReference type="EMBL" id="NETL01000026">
    <property type="protein sequence ID" value="OTN65058.1"/>
    <property type="molecule type" value="Genomic_DNA"/>
</dbReference>
<feature type="compositionally biased region" description="Basic residues" evidence="1">
    <location>
        <begin position="474"/>
        <end position="483"/>
    </location>
</feature>
<feature type="region of interest" description="Disordered" evidence="1">
    <location>
        <begin position="66"/>
        <end position="106"/>
    </location>
</feature>
<feature type="region of interest" description="Disordered" evidence="1">
    <location>
        <begin position="255"/>
        <end position="282"/>
    </location>
</feature>
<feature type="region of interest" description="Disordered" evidence="1">
    <location>
        <begin position="503"/>
        <end position="522"/>
    </location>
</feature>
<dbReference type="OrthoDB" id="386526at2759"/>
<feature type="compositionally biased region" description="Polar residues" evidence="1">
    <location>
        <begin position="414"/>
        <end position="436"/>
    </location>
</feature>
<organism evidence="2 3">
    <name type="scientific">Plasmodium knowlesi</name>
    <dbReference type="NCBI Taxonomy" id="5850"/>
    <lineage>
        <taxon>Eukaryota</taxon>
        <taxon>Sar</taxon>
        <taxon>Alveolata</taxon>
        <taxon>Apicomplexa</taxon>
        <taxon>Aconoidasida</taxon>
        <taxon>Haemosporida</taxon>
        <taxon>Plasmodiidae</taxon>
        <taxon>Plasmodium</taxon>
        <taxon>Plasmodium (Plasmodium)</taxon>
    </lineage>
</organism>
<feature type="compositionally biased region" description="Basic and acidic residues" evidence="1">
    <location>
        <begin position="194"/>
        <end position="206"/>
    </location>
</feature>
<reference evidence="2 3" key="1">
    <citation type="submission" date="2017-05" db="EMBL/GenBank/DDBJ databases">
        <title>PacBio assembly of a Plasmodium knowlesi genome sequence with Hi-C correction and manual annotation of the SICAvar gene family.</title>
        <authorList>
            <person name="Lapp S.A."/>
            <person name="Geraldo J.A."/>
            <person name="Chien J.-T."/>
            <person name="Ay F."/>
            <person name="Pakala S.B."/>
            <person name="Batugedara G."/>
            <person name="Humphrey J.C."/>
            <person name="Debarry J.D."/>
            <person name="Le Roch K.G."/>
            <person name="Galinski M.R."/>
            <person name="Kissinger J.C."/>
        </authorList>
    </citation>
    <scope>NUCLEOTIDE SEQUENCE [LARGE SCALE GENOMIC DNA]</scope>
    <source>
        <strain evidence="3">Malayan Strain Pk1 (A+)</strain>
    </source>
</reference>
<evidence type="ECO:0000313" key="3">
    <source>
        <dbReference type="Proteomes" id="UP000195012"/>
    </source>
</evidence>
<dbReference type="Proteomes" id="UP000195012">
    <property type="component" value="Unassembled WGS sequence"/>
</dbReference>
<dbReference type="AlphaFoldDB" id="A0A1Y3DPD8"/>
<sequence>MKALRIDMLSTDSDLSESNFYLDGQERDFKKMEKKNTNCAMDNPDSDVDSDKEYFIDCFEGVTKAIPNGGKASNENGTTEEGKRFTGDNPAGDNGEGNNAACSYGDDDLRGDLENFQSFDLSSSDMDDKRFEKKEKFSEQYKINIITESDISLEEEKCFRHSMELSDNADEVQCRQLNLYADESNDKPLGCAAKENHSLHPGKDATNKVGEMGDSFERTDKLTRKKYYSNEEECEGTRENHWKNELEMEEEINVQQMDTDAGEQDGENESGNDTKFVETEKTVEDCDMSERGVNFNYKNITFKKEQLNKMSLTNQKRHGFTEGRGRPVGKFPFVLVGGVRKGNPLHKCAQKADKLSDKVEEVDIAGKVDRVTKVERKPKRFDQQRKFPFRDYYSTKKNEQNGEWEKKQDHQTTDELITSSAYEKSDTGDSLNSEPENGTENEDDLDDGKFNHYKHQNFFSKERGPKCLPQYGKRSNKQNKSVHPKFFLKSPLIRKQFFSEASEQCKRSEIRNAPNKKADHESYMCRQKSGKSRKDFNNPNCYIPPKRPNFYGKKLYEHEMMKAPKSVSKRTVGVQINLRAKKEYKKRGNTKSELSIQSYRRVKVKIPVFELKQAEIKNYDFDAVLVKDGRVVPRKKDPIQEFLRAYISYINQR</sequence>
<gene>
    <name evidence="2" type="ORF">PKNOH_S120156200</name>
</gene>
<feature type="compositionally biased region" description="Basic and acidic residues" evidence="1">
    <location>
        <begin position="385"/>
        <end position="413"/>
    </location>
</feature>
<evidence type="ECO:0000256" key="1">
    <source>
        <dbReference type="SAM" id="MobiDB-lite"/>
    </source>
</evidence>
<dbReference type="VEuPathDB" id="PlasmoDB:PKNH_0937500"/>
<dbReference type="VEuPathDB" id="PlasmoDB:PKNOH_S120156200"/>
<dbReference type="OMA" id="NTNWGLY"/>
<dbReference type="VEuPathDB" id="PlasmoDB:PKA1H_090043200"/>
<accession>A0A1Y3DPD8</accession>
<comment type="caution">
    <text evidence="2">The sequence shown here is derived from an EMBL/GenBank/DDBJ whole genome shotgun (WGS) entry which is preliminary data.</text>
</comment>
<feature type="region of interest" description="Disordered" evidence="1">
    <location>
        <begin position="191"/>
        <end position="216"/>
    </location>
</feature>